<accession>A0ABY9S8F3</accession>
<evidence type="ECO:0000256" key="1">
    <source>
        <dbReference type="SAM" id="SignalP"/>
    </source>
</evidence>
<protein>
    <submittedName>
        <fullName evidence="3">Fimbrial protein</fullName>
    </submittedName>
</protein>
<dbReference type="InterPro" id="IPR036937">
    <property type="entry name" value="Adhesion_dom_fimbrial_sf"/>
</dbReference>
<dbReference type="InterPro" id="IPR000259">
    <property type="entry name" value="Adhesion_dom_fimbrial"/>
</dbReference>
<dbReference type="RefSeq" id="WP_309875517.1">
    <property type="nucleotide sequence ID" value="NZ_CP133838.1"/>
</dbReference>
<dbReference type="SUPFAM" id="SSF49401">
    <property type="entry name" value="Bacterial adhesins"/>
    <property type="match status" value="1"/>
</dbReference>
<reference evidence="3 4" key="1">
    <citation type="submission" date="2023-09" db="EMBL/GenBank/DDBJ databases">
        <title>Buttiauxella selenatireducens sp. nov., isolated from the rhizosphere of Cardamine hupingshanesis.</title>
        <authorList>
            <person name="Zhang S."/>
            <person name="Xu Z."/>
            <person name="Wang H."/>
            <person name="Guo Y."/>
        </authorList>
    </citation>
    <scope>NUCLEOTIDE SEQUENCE [LARGE SCALE GENOMIC DNA]</scope>
    <source>
        <strain evidence="3 4">R73</strain>
    </source>
</reference>
<feature type="domain" description="Fimbrial-type adhesion" evidence="2">
    <location>
        <begin position="26"/>
        <end position="168"/>
    </location>
</feature>
<proteinExistence type="predicted"/>
<dbReference type="EMBL" id="CP133838">
    <property type="protein sequence ID" value="WMY73215.1"/>
    <property type="molecule type" value="Genomic_DNA"/>
</dbReference>
<evidence type="ECO:0000313" key="3">
    <source>
        <dbReference type="EMBL" id="WMY73215.1"/>
    </source>
</evidence>
<feature type="chain" id="PRO_5045819845" evidence="1">
    <location>
        <begin position="23"/>
        <end position="170"/>
    </location>
</feature>
<dbReference type="PANTHER" id="PTHR33420:SF27">
    <property type="entry name" value="PROTEIN FIMG"/>
    <property type="match status" value="1"/>
</dbReference>
<name>A0ABY9S8F3_9ENTR</name>
<dbReference type="InterPro" id="IPR008966">
    <property type="entry name" value="Adhesion_dom_sf"/>
</dbReference>
<dbReference type="InterPro" id="IPR050263">
    <property type="entry name" value="Bact_Fimbrial_Adh_Pro"/>
</dbReference>
<organism evidence="3 4">
    <name type="scientific">Buttiauxella selenatireducens</name>
    <dbReference type="NCBI Taxonomy" id="3073902"/>
    <lineage>
        <taxon>Bacteria</taxon>
        <taxon>Pseudomonadati</taxon>
        <taxon>Pseudomonadota</taxon>
        <taxon>Gammaproteobacteria</taxon>
        <taxon>Enterobacterales</taxon>
        <taxon>Enterobacteriaceae</taxon>
        <taxon>Buttiauxella</taxon>
    </lineage>
</organism>
<feature type="signal peptide" evidence="1">
    <location>
        <begin position="1"/>
        <end position="22"/>
    </location>
</feature>
<evidence type="ECO:0000313" key="4">
    <source>
        <dbReference type="Proteomes" id="UP001246690"/>
    </source>
</evidence>
<keyword evidence="4" id="KW-1185">Reference proteome</keyword>
<sequence>MKWSRVIPMLALIAVIPFTTNSADLNIYGNVVVSPCVVDSGSVNQDVDFGQLLGTHLRTAGASSEWVPFQVKLIGCPVMTTKVIVTFDGTPYSDDLSLYKNEGSAQNIAIELADANSHSSIKGKGSSMTVNVDSSTHNAIVPLAAHVVAQNSGAVAGQIRSTVLLSFTWQ</sequence>
<dbReference type="PANTHER" id="PTHR33420">
    <property type="entry name" value="FIMBRIAL SUBUNIT ELFA-RELATED"/>
    <property type="match status" value="1"/>
</dbReference>
<dbReference type="Pfam" id="PF00419">
    <property type="entry name" value="Fimbrial"/>
    <property type="match status" value="1"/>
</dbReference>
<dbReference type="Proteomes" id="UP001246690">
    <property type="component" value="Chromosome"/>
</dbReference>
<gene>
    <name evidence="3" type="ORF">RHD99_17345</name>
</gene>
<keyword evidence="1" id="KW-0732">Signal</keyword>
<evidence type="ECO:0000259" key="2">
    <source>
        <dbReference type="Pfam" id="PF00419"/>
    </source>
</evidence>
<dbReference type="Gene3D" id="2.60.40.1090">
    <property type="entry name" value="Fimbrial-type adhesion domain"/>
    <property type="match status" value="1"/>
</dbReference>